<dbReference type="Proteomes" id="UP001301152">
    <property type="component" value="Unassembled WGS sequence"/>
</dbReference>
<feature type="signal peptide" evidence="1">
    <location>
        <begin position="1"/>
        <end position="18"/>
    </location>
</feature>
<dbReference type="InterPro" id="IPR011990">
    <property type="entry name" value="TPR-like_helical_dom_sf"/>
</dbReference>
<protein>
    <submittedName>
        <fullName evidence="2">Uncharacterized protein</fullName>
    </submittedName>
</protein>
<evidence type="ECO:0000313" key="2">
    <source>
        <dbReference type="EMBL" id="MCX2563882.1"/>
    </source>
</evidence>
<dbReference type="SUPFAM" id="SSF48452">
    <property type="entry name" value="TPR-like"/>
    <property type="match status" value="1"/>
</dbReference>
<accession>A0ABT3QF16</accession>
<dbReference type="Gene3D" id="1.25.40.10">
    <property type="entry name" value="Tetratricopeptide repeat domain"/>
    <property type="match status" value="1"/>
</dbReference>
<evidence type="ECO:0000313" key="3">
    <source>
        <dbReference type="Proteomes" id="UP001301152"/>
    </source>
</evidence>
<dbReference type="RefSeq" id="WP_173559578.1">
    <property type="nucleotide sequence ID" value="NZ_JAPIUZ010000003.1"/>
</dbReference>
<dbReference type="PROSITE" id="PS51257">
    <property type="entry name" value="PROKAR_LIPOPROTEIN"/>
    <property type="match status" value="1"/>
</dbReference>
<gene>
    <name evidence="2" type="ORF">OQ497_07930</name>
</gene>
<dbReference type="EMBL" id="JAPIUZ010000003">
    <property type="protein sequence ID" value="MCX2563882.1"/>
    <property type="molecule type" value="Genomic_DNA"/>
</dbReference>
<sequence length="288" mass="30337">MKKIILSSAALMSLAACGSTSQPAPIAFDDPVYAQAMDTGESAFDLKRYKVAMSEYRTAGQQALKRDDGPAMAEAGYNLAVSQLAAGQPQDALKTVQDVSQTLLIRHDTSVVSLKLVQAAAYYQLKNYTQAIEDAAAPMAEADKDLAGRAALIMGLAGYDSGDNAALQRAYTRLHNMKKPVSVSVLADKKEIEALSLIKTNPAQAMSLAREVADLRRDEGSYNEMSRALALAARAASISGDHAGAASLWARAAQSAAAQSGSQMQKDADQWGQLAGGVLLHPLAPPAQ</sequence>
<evidence type="ECO:0000256" key="1">
    <source>
        <dbReference type="SAM" id="SignalP"/>
    </source>
</evidence>
<organism evidence="2 3">
    <name type="scientific">Acetobacter thailandicus</name>
    <dbReference type="NCBI Taxonomy" id="1502842"/>
    <lineage>
        <taxon>Bacteria</taxon>
        <taxon>Pseudomonadati</taxon>
        <taxon>Pseudomonadota</taxon>
        <taxon>Alphaproteobacteria</taxon>
        <taxon>Acetobacterales</taxon>
        <taxon>Acetobacteraceae</taxon>
        <taxon>Acetobacter</taxon>
    </lineage>
</organism>
<keyword evidence="3" id="KW-1185">Reference proteome</keyword>
<reference evidence="2 3" key="1">
    <citation type="submission" date="2022-11" db="EMBL/GenBank/DDBJ databases">
        <title>Genome sequencing of Acetobacter type strain.</title>
        <authorList>
            <person name="Heo J."/>
            <person name="Lee D."/>
            <person name="Han B.-H."/>
            <person name="Hong S.-B."/>
            <person name="Kwon S.-W."/>
        </authorList>
    </citation>
    <scope>NUCLEOTIDE SEQUENCE [LARGE SCALE GENOMIC DNA]</scope>
    <source>
        <strain evidence="2 3">KACC 21253</strain>
    </source>
</reference>
<name>A0ABT3QF16_9PROT</name>
<feature type="chain" id="PRO_5047019198" evidence="1">
    <location>
        <begin position="19"/>
        <end position="288"/>
    </location>
</feature>
<comment type="caution">
    <text evidence="2">The sequence shown here is derived from an EMBL/GenBank/DDBJ whole genome shotgun (WGS) entry which is preliminary data.</text>
</comment>
<keyword evidence="1" id="KW-0732">Signal</keyword>
<proteinExistence type="predicted"/>